<name>A0AAN6TDV0_9PEZI</name>
<sequence>MLGSCCSEKSNQSSKNQHSTTHNELKNSQGSLPTELPTIVSKRRYSTDTLPSLLHYYCSNSPGCEPLHTHICWEKSVGQLRGRGLRVAYPSPPGPLMHRWHFDRHPVCAHDVGHFPFSVFRRAPGYPK</sequence>
<reference evidence="2" key="1">
    <citation type="journal article" date="2023" name="Mol. Phylogenet. Evol.">
        <title>Genome-scale phylogeny and comparative genomics of the fungal order Sordariales.</title>
        <authorList>
            <person name="Hensen N."/>
            <person name="Bonometti L."/>
            <person name="Westerberg I."/>
            <person name="Brannstrom I.O."/>
            <person name="Guillou S."/>
            <person name="Cros-Aarteil S."/>
            <person name="Calhoun S."/>
            <person name="Haridas S."/>
            <person name="Kuo A."/>
            <person name="Mondo S."/>
            <person name="Pangilinan J."/>
            <person name="Riley R."/>
            <person name="LaButti K."/>
            <person name="Andreopoulos B."/>
            <person name="Lipzen A."/>
            <person name="Chen C."/>
            <person name="Yan M."/>
            <person name="Daum C."/>
            <person name="Ng V."/>
            <person name="Clum A."/>
            <person name="Steindorff A."/>
            <person name="Ohm R.A."/>
            <person name="Martin F."/>
            <person name="Silar P."/>
            <person name="Natvig D.O."/>
            <person name="Lalanne C."/>
            <person name="Gautier V."/>
            <person name="Ament-Velasquez S.L."/>
            <person name="Kruys A."/>
            <person name="Hutchinson M.I."/>
            <person name="Powell A.J."/>
            <person name="Barry K."/>
            <person name="Miller A.N."/>
            <person name="Grigoriev I.V."/>
            <person name="Debuchy R."/>
            <person name="Gladieux P."/>
            <person name="Hiltunen Thoren M."/>
            <person name="Johannesson H."/>
        </authorList>
    </citation>
    <scope>NUCLEOTIDE SEQUENCE</scope>
    <source>
        <strain evidence="2">CBS 508.74</strain>
    </source>
</reference>
<comment type="caution">
    <text evidence="2">The sequence shown here is derived from an EMBL/GenBank/DDBJ whole genome shotgun (WGS) entry which is preliminary data.</text>
</comment>
<evidence type="ECO:0000313" key="2">
    <source>
        <dbReference type="EMBL" id="KAK4112573.1"/>
    </source>
</evidence>
<dbReference type="RefSeq" id="XP_064670143.1">
    <property type="nucleotide sequence ID" value="XM_064819421.1"/>
</dbReference>
<protein>
    <submittedName>
        <fullName evidence="2">Uncharacterized protein</fullName>
    </submittedName>
</protein>
<evidence type="ECO:0000256" key="1">
    <source>
        <dbReference type="SAM" id="MobiDB-lite"/>
    </source>
</evidence>
<evidence type="ECO:0000313" key="3">
    <source>
        <dbReference type="Proteomes" id="UP001302812"/>
    </source>
</evidence>
<dbReference type="AlphaFoldDB" id="A0AAN6TDV0"/>
<organism evidence="2 3">
    <name type="scientific">Canariomyces notabilis</name>
    <dbReference type="NCBI Taxonomy" id="2074819"/>
    <lineage>
        <taxon>Eukaryota</taxon>
        <taxon>Fungi</taxon>
        <taxon>Dikarya</taxon>
        <taxon>Ascomycota</taxon>
        <taxon>Pezizomycotina</taxon>
        <taxon>Sordariomycetes</taxon>
        <taxon>Sordariomycetidae</taxon>
        <taxon>Sordariales</taxon>
        <taxon>Chaetomiaceae</taxon>
        <taxon>Canariomyces</taxon>
    </lineage>
</organism>
<dbReference type="Proteomes" id="UP001302812">
    <property type="component" value="Unassembled WGS sequence"/>
</dbReference>
<feature type="region of interest" description="Disordered" evidence="1">
    <location>
        <begin position="1"/>
        <end position="40"/>
    </location>
</feature>
<gene>
    <name evidence="2" type="ORF">N656DRAFT_99912</name>
</gene>
<accession>A0AAN6TDV0</accession>
<keyword evidence="3" id="KW-1185">Reference proteome</keyword>
<dbReference type="GeneID" id="89943547"/>
<feature type="compositionally biased region" description="Polar residues" evidence="1">
    <location>
        <begin position="7"/>
        <end position="32"/>
    </location>
</feature>
<proteinExistence type="predicted"/>
<reference evidence="2" key="2">
    <citation type="submission" date="2023-05" db="EMBL/GenBank/DDBJ databases">
        <authorList>
            <consortium name="Lawrence Berkeley National Laboratory"/>
            <person name="Steindorff A."/>
            <person name="Hensen N."/>
            <person name="Bonometti L."/>
            <person name="Westerberg I."/>
            <person name="Brannstrom I.O."/>
            <person name="Guillou S."/>
            <person name="Cros-Aarteil S."/>
            <person name="Calhoun S."/>
            <person name="Haridas S."/>
            <person name="Kuo A."/>
            <person name="Mondo S."/>
            <person name="Pangilinan J."/>
            <person name="Riley R."/>
            <person name="Labutti K."/>
            <person name="Andreopoulos B."/>
            <person name="Lipzen A."/>
            <person name="Chen C."/>
            <person name="Yanf M."/>
            <person name="Daum C."/>
            <person name="Ng V."/>
            <person name="Clum A."/>
            <person name="Ohm R."/>
            <person name="Martin F."/>
            <person name="Silar P."/>
            <person name="Natvig D."/>
            <person name="Lalanne C."/>
            <person name="Gautier V."/>
            <person name="Ament-Velasquez S.L."/>
            <person name="Kruys A."/>
            <person name="Hutchinson M.I."/>
            <person name="Powell A.J."/>
            <person name="Barry K."/>
            <person name="Miller A.N."/>
            <person name="Grigoriev I.V."/>
            <person name="Debuchy R."/>
            <person name="Gladieux P."/>
            <person name="Thoren M.H."/>
            <person name="Johannesson H."/>
        </authorList>
    </citation>
    <scope>NUCLEOTIDE SEQUENCE</scope>
    <source>
        <strain evidence="2">CBS 508.74</strain>
    </source>
</reference>
<dbReference type="EMBL" id="MU853342">
    <property type="protein sequence ID" value="KAK4112573.1"/>
    <property type="molecule type" value="Genomic_DNA"/>
</dbReference>